<keyword evidence="4" id="KW-0328">Glycosyltransferase</keyword>
<accession>A0ABT6N3E1</accession>
<evidence type="ECO:0000256" key="7">
    <source>
        <dbReference type="ARBA" id="ARBA00022989"/>
    </source>
</evidence>
<comment type="caution">
    <text evidence="10">The sequence shown here is derived from an EMBL/GenBank/DDBJ whole genome shotgun (WGS) entry which is preliminary data.</text>
</comment>
<evidence type="ECO:0000256" key="8">
    <source>
        <dbReference type="ARBA" id="ARBA00023136"/>
    </source>
</evidence>
<evidence type="ECO:0000256" key="6">
    <source>
        <dbReference type="ARBA" id="ARBA00022692"/>
    </source>
</evidence>
<organism evidence="10 11">
    <name type="scientific">Sphingomonas oryzagri</name>
    <dbReference type="NCBI Taxonomy" id="3042314"/>
    <lineage>
        <taxon>Bacteria</taxon>
        <taxon>Pseudomonadati</taxon>
        <taxon>Pseudomonadota</taxon>
        <taxon>Alphaproteobacteria</taxon>
        <taxon>Sphingomonadales</taxon>
        <taxon>Sphingomonadaceae</taxon>
        <taxon>Sphingomonas</taxon>
    </lineage>
</organism>
<feature type="transmembrane region" description="Helical" evidence="9">
    <location>
        <begin position="283"/>
        <end position="309"/>
    </location>
</feature>
<dbReference type="InterPro" id="IPR025993">
    <property type="entry name" value="Ceramide_glucosylTrfase"/>
</dbReference>
<evidence type="ECO:0000313" key="11">
    <source>
        <dbReference type="Proteomes" id="UP001160625"/>
    </source>
</evidence>
<dbReference type="InterPro" id="IPR029044">
    <property type="entry name" value="Nucleotide-diphossugar_trans"/>
</dbReference>
<dbReference type="PANTHER" id="PTHR12726">
    <property type="entry name" value="CERAMIDE GLUCOSYLTRANSFERASE"/>
    <property type="match status" value="1"/>
</dbReference>
<name>A0ABT6N3E1_9SPHN</name>
<dbReference type="EMBL" id="JARYGZ010000001">
    <property type="protein sequence ID" value="MDH7639794.1"/>
    <property type="molecule type" value="Genomic_DNA"/>
</dbReference>
<keyword evidence="7 9" id="KW-1133">Transmembrane helix</keyword>
<evidence type="ECO:0000256" key="4">
    <source>
        <dbReference type="ARBA" id="ARBA00022676"/>
    </source>
</evidence>
<evidence type="ECO:0000256" key="1">
    <source>
        <dbReference type="ARBA" id="ARBA00004141"/>
    </source>
</evidence>
<comment type="pathway">
    <text evidence="3">Sphingolipid metabolism.</text>
</comment>
<dbReference type="NCBIfam" id="TIGR03472">
    <property type="entry name" value="HpnI"/>
    <property type="match status" value="1"/>
</dbReference>
<dbReference type="Gene3D" id="3.90.550.10">
    <property type="entry name" value="Spore Coat Polysaccharide Biosynthesis Protein SpsA, Chain A"/>
    <property type="match status" value="1"/>
</dbReference>
<dbReference type="Proteomes" id="UP001160625">
    <property type="component" value="Unassembled WGS sequence"/>
</dbReference>
<evidence type="ECO:0000256" key="5">
    <source>
        <dbReference type="ARBA" id="ARBA00022679"/>
    </source>
</evidence>
<proteinExistence type="predicted"/>
<dbReference type="InterPro" id="IPR017835">
    <property type="entry name" value="Hopen-assoc_HpnI"/>
</dbReference>
<sequence>MPAFIPDILAAIAMVGVAYNLAGAALAGRWRDTPAKRPAATPSITMLKPLYGPEPELAVKLSGFLDQDYDGPIAMVCGVSRADDPALAAVPATARTVIDPARHGSNAKVSNLINMMREVDGEIVILSDSDMSVPRDYAARIAAALEEPGVGAVTLLYSGRGETNGWSRMAAAGISWGFLPSVMVGLATGLAKPCMGSTIAMRRETLDAIGGFERFRDLLADDNAIGMAVRELGLQVVVPAPIVTHSCTETSLAALAAHELRWNATVRMLDPAGYAGSIVTYPLVWGLIAWIAGACWWVPFVALLARLALAERIDVITGRRTAPLWWLPARDLLSFGLYVGAFFTRRVDWRGAQLHMARDGRMTAEPETRYP</sequence>
<evidence type="ECO:0000256" key="9">
    <source>
        <dbReference type="SAM" id="Phobius"/>
    </source>
</evidence>
<comment type="pathway">
    <text evidence="2">Lipid metabolism; sphingolipid metabolism.</text>
</comment>
<evidence type="ECO:0000313" key="10">
    <source>
        <dbReference type="EMBL" id="MDH7639794.1"/>
    </source>
</evidence>
<reference evidence="10" key="1">
    <citation type="submission" date="2023-04" db="EMBL/GenBank/DDBJ databases">
        <title>Sphingomonas sp. MAHUQ-71 isolated from rice field.</title>
        <authorList>
            <person name="Huq M.A."/>
        </authorList>
    </citation>
    <scope>NUCLEOTIDE SEQUENCE</scope>
    <source>
        <strain evidence="10">MAHUQ-71</strain>
    </source>
</reference>
<dbReference type="PANTHER" id="PTHR12726:SF0">
    <property type="entry name" value="CERAMIDE GLUCOSYLTRANSFERASE"/>
    <property type="match status" value="1"/>
</dbReference>
<evidence type="ECO:0000256" key="2">
    <source>
        <dbReference type="ARBA" id="ARBA00004760"/>
    </source>
</evidence>
<evidence type="ECO:0000256" key="3">
    <source>
        <dbReference type="ARBA" id="ARBA00004991"/>
    </source>
</evidence>
<keyword evidence="5" id="KW-0808">Transferase</keyword>
<gene>
    <name evidence="10" type="primary">hpnI</name>
    <name evidence="10" type="ORF">QGN17_13750</name>
</gene>
<dbReference type="Pfam" id="PF13506">
    <property type="entry name" value="Glyco_transf_21"/>
    <property type="match status" value="1"/>
</dbReference>
<keyword evidence="6 9" id="KW-0812">Transmembrane</keyword>
<protein>
    <submittedName>
        <fullName evidence="10">Bacteriohopanetetrol glucosamine biosynthesis glycosyltransferase HpnI</fullName>
    </submittedName>
</protein>
<keyword evidence="8 9" id="KW-0472">Membrane</keyword>
<comment type="subcellular location">
    <subcellularLocation>
        <location evidence="1">Membrane</location>
        <topology evidence="1">Multi-pass membrane protein</topology>
    </subcellularLocation>
</comment>
<keyword evidence="11" id="KW-1185">Reference proteome</keyword>
<dbReference type="RefSeq" id="WP_281045038.1">
    <property type="nucleotide sequence ID" value="NZ_JARYGZ010000001.1"/>
</dbReference>
<dbReference type="SUPFAM" id="SSF53448">
    <property type="entry name" value="Nucleotide-diphospho-sugar transferases"/>
    <property type="match status" value="1"/>
</dbReference>